<dbReference type="InterPro" id="IPR008183">
    <property type="entry name" value="Aldose_1/G6P_1-epimerase"/>
</dbReference>
<proteinExistence type="predicted"/>
<evidence type="ECO:0000313" key="2">
    <source>
        <dbReference type="Proteomes" id="UP000663400"/>
    </source>
</evidence>
<dbReference type="EMBL" id="CP071517">
    <property type="protein sequence ID" value="QSX73764.1"/>
    <property type="molecule type" value="Genomic_DNA"/>
</dbReference>
<reference evidence="1 2" key="1">
    <citation type="submission" date="2021-02" db="EMBL/GenBank/DDBJ databases">
        <title>Lysobacter arenosi sp. nov., isolated from soil of gangwondo yeongwol, south Korea.</title>
        <authorList>
            <person name="Kim K.R."/>
            <person name="Kim K.H."/>
            <person name="Jeon C.O."/>
        </authorList>
    </citation>
    <scope>NUCLEOTIDE SEQUENCE [LARGE SCALE GENOMIC DNA]</scope>
    <source>
        <strain evidence="1 2">R7</strain>
    </source>
</reference>
<accession>A0ABX7R6T1</accession>
<dbReference type="RefSeq" id="WP_200607065.1">
    <property type="nucleotide sequence ID" value="NZ_CP071517.1"/>
</dbReference>
<dbReference type="InterPro" id="IPR011013">
    <property type="entry name" value="Gal_mutarotase_sf_dom"/>
</dbReference>
<dbReference type="Proteomes" id="UP000663400">
    <property type="component" value="Chromosome"/>
</dbReference>
<evidence type="ECO:0000313" key="1">
    <source>
        <dbReference type="EMBL" id="QSX73764.1"/>
    </source>
</evidence>
<dbReference type="InterPro" id="IPR014718">
    <property type="entry name" value="GH-type_carb-bd"/>
</dbReference>
<dbReference type="SUPFAM" id="SSF74650">
    <property type="entry name" value="Galactose mutarotase-like"/>
    <property type="match status" value="1"/>
</dbReference>
<dbReference type="Pfam" id="PF01263">
    <property type="entry name" value="Aldose_epim"/>
    <property type="match status" value="1"/>
</dbReference>
<name>A0ABX7R6T1_9GAMM</name>
<organism evidence="1 2">
    <name type="scientific">Lysobacter arenosi</name>
    <dbReference type="NCBI Taxonomy" id="2795387"/>
    <lineage>
        <taxon>Bacteria</taxon>
        <taxon>Pseudomonadati</taxon>
        <taxon>Pseudomonadota</taxon>
        <taxon>Gammaproteobacteria</taxon>
        <taxon>Lysobacterales</taxon>
        <taxon>Lysobacteraceae</taxon>
        <taxon>Lysobacter</taxon>
    </lineage>
</organism>
<sequence length="274" mass="29949">MGSDPRAHAMAPLATGPVTTIGTGALAVDIAPEAGGRIAQIRLDGVEQLVGHGEGTSAAIAWGCYPMVPWAGRVRNGRFASEGRGYRLPQNLGAHAIHGVGFTMPWQLQSHDADHAELSLALPQDEHWPFGGSSRQRIEVGDRHMRLTLSATAGEHAMPATIGWHPWFRKPDRMQFEPRMIYPRDADGIAIRPLTAPTPGPWDDCFINDLPVLIERGDARVRMTSDCLHWVVYDAAAHATCVEPQSGPPDAFNLEPMLLAPHTSVEAWFLLQWL</sequence>
<protein>
    <submittedName>
        <fullName evidence="1">Aldose epimerase</fullName>
    </submittedName>
</protein>
<dbReference type="Gene3D" id="2.70.98.10">
    <property type="match status" value="1"/>
</dbReference>
<keyword evidence="2" id="KW-1185">Reference proteome</keyword>
<gene>
    <name evidence="1" type="ORF">HIV01_011000</name>
</gene>